<keyword evidence="6" id="KW-0297">G-protein coupled receptor</keyword>
<dbReference type="Proteomes" id="UP000010552">
    <property type="component" value="Unassembled WGS sequence"/>
</dbReference>
<dbReference type="InParanoid" id="L5JP11"/>
<proteinExistence type="predicted"/>
<sequence length="298" mass="32814">MVDTVGITIVILVVLTMRDMHTPTDCYLMELVAKELPNVSDSVAGQWVYGHANCLDIINLEYLGINVSFCSIPAVTGERSIHCLLWLFLVDLTISETQGLECGYEVSCSLYLSIYFAVFFIVPLLVVTILYGLIGTILTHHGGVAGGRNQGGAAPQTRQGQSGTAAPSPKASYLPGNSKHFLRQEPWLHLPVAFAWPQPSGVLGPSGFPSPALPQVTKMLVVIVLLFALLWMLYHTLVPLNSFMAQPFLDPWVLLFYRTYVYINSAISPTIYSLTFHKFQVACQRGAAEVHSLPHHQQ</sequence>
<dbReference type="InterPro" id="IPR000276">
    <property type="entry name" value="GPCR_Rhodpsn"/>
</dbReference>
<evidence type="ECO:0000256" key="4">
    <source>
        <dbReference type="ARBA" id="ARBA00022692"/>
    </source>
</evidence>
<dbReference type="Pfam" id="PF00001">
    <property type="entry name" value="7tm_1"/>
    <property type="match status" value="1"/>
</dbReference>
<keyword evidence="13" id="KW-0675">Receptor</keyword>
<dbReference type="AlphaFoldDB" id="L5JP11"/>
<dbReference type="InterPro" id="IPR002120">
    <property type="entry name" value="TRH_rcpt_1"/>
</dbReference>
<evidence type="ECO:0000256" key="5">
    <source>
        <dbReference type="ARBA" id="ARBA00022989"/>
    </source>
</evidence>
<feature type="compositionally biased region" description="Polar residues" evidence="9">
    <location>
        <begin position="156"/>
        <end position="165"/>
    </location>
</feature>
<keyword evidence="5 10" id="KW-1133">Transmembrane helix</keyword>
<keyword evidence="14" id="KW-1185">Reference proteome</keyword>
<dbReference type="InterPro" id="IPR017452">
    <property type="entry name" value="GPCR_Rhodpsn_7TM"/>
</dbReference>
<feature type="transmembrane region" description="Helical" evidence="10">
    <location>
        <begin position="216"/>
        <end position="234"/>
    </location>
</feature>
<evidence type="ECO:0000313" key="13">
    <source>
        <dbReference type="EMBL" id="ELK00491.1"/>
    </source>
</evidence>
<feature type="transmembrane region" description="Helical" evidence="10">
    <location>
        <begin position="110"/>
        <end position="134"/>
    </location>
</feature>
<protein>
    <recommendedName>
        <fullName evidence="3">Thyrotropin-releasing hormone receptor</fullName>
    </recommendedName>
    <alternativeName>
        <fullName evidence="8">Thyroliberin receptor</fullName>
    </alternativeName>
</protein>
<feature type="region of interest" description="Disordered" evidence="9">
    <location>
        <begin position="148"/>
        <end position="171"/>
    </location>
</feature>
<dbReference type="PRINTS" id="PR01846">
    <property type="entry name" value="TRHRFAMILY"/>
</dbReference>
<dbReference type="PANTHER" id="PTHR46061:SF5">
    <property type="entry name" value="THYROTROPIN-RELEASING HORMONE RECEPTOR"/>
    <property type="match status" value="1"/>
</dbReference>
<evidence type="ECO:0000256" key="7">
    <source>
        <dbReference type="ARBA" id="ARBA00023136"/>
    </source>
</evidence>
<evidence type="ECO:0000256" key="11">
    <source>
        <dbReference type="SAM" id="SignalP"/>
    </source>
</evidence>
<gene>
    <name evidence="13" type="ORF">PAL_GLEAN10025646</name>
</gene>
<comment type="function">
    <text evidence="1">Receptor for thyrotropin-releasing hormone (TRH). Upon ligand binding, this G-protein-coupled receptor triggers activation of the phosphatidylinositol (IP3)-calcium-protein kinase C (PKC) pathway.</text>
</comment>
<evidence type="ECO:0000256" key="2">
    <source>
        <dbReference type="ARBA" id="ARBA00004370"/>
    </source>
</evidence>
<dbReference type="PRINTS" id="PR00237">
    <property type="entry name" value="GPCRRHODOPSN"/>
</dbReference>
<dbReference type="Gene3D" id="1.20.1070.10">
    <property type="entry name" value="Rhodopsin 7-helix transmembrane proteins"/>
    <property type="match status" value="1"/>
</dbReference>
<keyword evidence="4 10" id="KW-0812">Transmembrane</keyword>
<evidence type="ECO:0000256" key="1">
    <source>
        <dbReference type="ARBA" id="ARBA00004100"/>
    </source>
</evidence>
<dbReference type="PANTHER" id="PTHR46061">
    <property type="entry name" value="THYROTROPIN-RELEASING HORMONE RECEPTOR"/>
    <property type="match status" value="1"/>
</dbReference>
<evidence type="ECO:0000256" key="9">
    <source>
        <dbReference type="SAM" id="MobiDB-lite"/>
    </source>
</evidence>
<dbReference type="EMBL" id="KB031158">
    <property type="protein sequence ID" value="ELK00491.1"/>
    <property type="molecule type" value="Genomic_DNA"/>
</dbReference>
<dbReference type="SUPFAM" id="SSF81321">
    <property type="entry name" value="Family A G protein-coupled receptor-like"/>
    <property type="match status" value="1"/>
</dbReference>
<dbReference type="PRINTS" id="PR00751">
    <property type="entry name" value="THYROLIBRINR"/>
</dbReference>
<accession>L5JP11</accession>
<organism evidence="13 14">
    <name type="scientific">Pteropus alecto</name>
    <name type="common">Black flying fox</name>
    <dbReference type="NCBI Taxonomy" id="9402"/>
    <lineage>
        <taxon>Eukaryota</taxon>
        <taxon>Metazoa</taxon>
        <taxon>Chordata</taxon>
        <taxon>Craniata</taxon>
        <taxon>Vertebrata</taxon>
        <taxon>Euteleostomi</taxon>
        <taxon>Mammalia</taxon>
        <taxon>Eutheria</taxon>
        <taxon>Laurasiatheria</taxon>
        <taxon>Chiroptera</taxon>
        <taxon>Yinpterochiroptera</taxon>
        <taxon>Pteropodoidea</taxon>
        <taxon>Pteropodidae</taxon>
        <taxon>Pteropodinae</taxon>
        <taxon>Pteropus</taxon>
    </lineage>
</organism>
<dbReference type="PROSITE" id="PS50262">
    <property type="entry name" value="G_PROTEIN_RECEP_F1_2"/>
    <property type="match status" value="1"/>
</dbReference>
<feature type="transmembrane region" description="Helical" evidence="10">
    <location>
        <begin position="254"/>
        <end position="275"/>
    </location>
</feature>
<dbReference type="GO" id="GO:0016020">
    <property type="term" value="C:membrane"/>
    <property type="evidence" value="ECO:0007669"/>
    <property type="project" value="UniProtKB-SubCell"/>
</dbReference>
<keyword evidence="6" id="KW-0807">Transducer</keyword>
<dbReference type="GO" id="GO:0004997">
    <property type="term" value="F:thyrotropin-releasing hormone receptor activity"/>
    <property type="evidence" value="ECO:0007669"/>
    <property type="project" value="InterPro"/>
</dbReference>
<evidence type="ECO:0000256" key="10">
    <source>
        <dbReference type="SAM" id="Phobius"/>
    </source>
</evidence>
<feature type="signal peptide" evidence="11">
    <location>
        <begin position="1"/>
        <end position="26"/>
    </location>
</feature>
<evidence type="ECO:0000313" key="14">
    <source>
        <dbReference type="Proteomes" id="UP000010552"/>
    </source>
</evidence>
<evidence type="ECO:0000259" key="12">
    <source>
        <dbReference type="PROSITE" id="PS50262"/>
    </source>
</evidence>
<name>L5JP11_PTEAL</name>
<feature type="chain" id="PRO_5003968352" description="Thyrotropin-releasing hormone receptor" evidence="11">
    <location>
        <begin position="27"/>
        <end position="298"/>
    </location>
</feature>
<dbReference type="STRING" id="9402.L5JP11"/>
<comment type="subcellular location">
    <subcellularLocation>
        <location evidence="2">Membrane</location>
    </subcellularLocation>
</comment>
<evidence type="ECO:0000256" key="8">
    <source>
        <dbReference type="ARBA" id="ARBA00032251"/>
    </source>
</evidence>
<dbReference type="GO" id="GO:0007200">
    <property type="term" value="P:phospholipase C-activating G protein-coupled receptor signaling pathway"/>
    <property type="evidence" value="ECO:0007669"/>
    <property type="project" value="TreeGrafter"/>
</dbReference>
<feature type="domain" description="G-protein coupled receptors family 1 profile" evidence="12">
    <location>
        <begin position="108"/>
        <end position="272"/>
    </location>
</feature>
<reference evidence="14" key="1">
    <citation type="journal article" date="2013" name="Science">
        <title>Comparative analysis of bat genomes provides insight into the evolution of flight and immunity.</title>
        <authorList>
            <person name="Zhang G."/>
            <person name="Cowled C."/>
            <person name="Shi Z."/>
            <person name="Huang Z."/>
            <person name="Bishop-Lilly K.A."/>
            <person name="Fang X."/>
            <person name="Wynne J.W."/>
            <person name="Xiong Z."/>
            <person name="Baker M.L."/>
            <person name="Zhao W."/>
            <person name="Tachedjian M."/>
            <person name="Zhu Y."/>
            <person name="Zhou P."/>
            <person name="Jiang X."/>
            <person name="Ng J."/>
            <person name="Yang L."/>
            <person name="Wu L."/>
            <person name="Xiao J."/>
            <person name="Feng Y."/>
            <person name="Chen Y."/>
            <person name="Sun X."/>
            <person name="Zhang Y."/>
            <person name="Marsh G.A."/>
            <person name="Crameri G."/>
            <person name="Broder C.C."/>
            <person name="Frey K.G."/>
            <person name="Wang L.F."/>
            <person name="Wang J."/>
        </authorList>
    </citation>
    <scope>NUCLEOTIDE SEQUENCE [LARGE SCALE GENOMIC DNA]</scope>
</reference>
<evidence type="ECO:0000256" key="6">
    <source>
        <dbReference type="ARBA" id="ARBA00023040"/>
    </source>
</evidence>
<keyword evidence="7 10" id="KW-0472">Membrane</keyword>
<keyword evidence="11" id="KW-0732">Signal</keyword>
<evidence type="ECO:0000256" key="3">
    <source>
        <dbReference type="ARBA" id="ARBA00018873"/>
    </source>
</evidence>